<dbReference type="EMBL" id="KE148167">
    <property type="protein sequence ID" value="EPE03520.1"/>
    <property type="molecule type" value="Genomic_DNA"/>
</dbReference>
<evidence type="ECO:0000313" key="2">
    <source>
        <dbReference type="Proteomes" id="UP000016923"/>
    </source>
</evidence>
<dbReference type="HOGENOM" id="CLU_1949449_0_0_1"/>
<accession>S3CS74</accession>
<sequence>MNTAFYDYAASAVWPCLLALEPMQQGGPVKTEERSSEAGCMKKLQAQQVRAPGRGAQQVFWGSRTVAGLPSRPVRSGISCLLHHLFPARAGCLPPAHNGSPRATQRQQVRIPAAEATPKATFYSRTLEF</sequence>
<keyword evidence="2" id="KW-1185">Reference proteome</keyword>
<dbReference type="Proteomes" id="UP000016923">
    <property type="component" value="Unassembled WGS sequence"/>
</dbReference>
<reference evidence="1 2" key="1">
    <citation type="journal article" date="2013" name="BMC Genomics">
        <title>The genome and transcriptome of the pine saprophyte Ophiostoma piceae, and a comparison with the bark beetle-associated pine pathogen Grosmannia clavigera.</title>
        <authorList>
            <person name="Haridas S."/>
            <person name="Wang Y."/>
            <person name="Lim L."/>
            <person name="Massoumi Alamouti S."/>
            <person name="Jackman S."/>
            <person name="Docking R."/>
            <person name="Robertson G."/>
            <person name="Birol I."/>
            <person name="Bohlmann J."/>
            <person name="Breuil C."/>
        </authorList>
    </citation>
    <scope>NUCLEOTIDE SEQUENCE [LARGE SCALE GENOMIC DNA]</scope>
    <source>
        <strain evidence="1 2">UAMH 11346</strain>
    </source>
</reference>
<name>S3CS74_OPHP1</name>
<organism evidence="1 2">
    <name type="scientific">Ophiostoma piceae (strain UAMH 11346)</name>
    <name type="common">Sap stain fungus</name>
    <dbReference type="NCBI Taxonomy" id="1262450"/>
    <lineage>
        <taxon>Eukaryota</taxon>
        <taxon>Fungi</taxon>
        <taxon>Dikarya</taxon>
        <taxon>Ascomycota</taxon>
        <taxon>Pezizomycotina</taxon>
        <taxon>Sordariomycetes</taxon>
        <taxon>Sordariomycetidae</taxon>
        <taxon>Ophiostomatales</taxon>
        <taxon>Ophiostomataceae</taxon>
        <taxon>Ophiostoma</taxon>
    </lineage>
</organism>
<dbReference type="AlphaFoldDB" id="S3CS74"/>
<proteinExistence type="predicted"/>
<evidence type="ECO:0000313" key="1">
    <source>
        <dbReference type="EMBL" id="EPE03520.1"/>
    </source>
</evidence>
<dbReference type="VEuPathDB" id="FungiDB:F503_06693"/>
<protein>
    <submittedName>
        <fullName evidence="1">Uncharacterized protein</fullName>
    </submittedName>
</protein>
<gene>
    <name evidence="1" type="ORF">F503_06693</name>
</gene>